<dbReference type="Proteomes" id="UP000253729">
    <property type="component" value="Unassembled WGS sequence"/>
</dbReference>
<dbReference type="AlphaFoldDB" id="A0A3F3Q717"/>
<evidence type="ECO:0000313" key="1">
    <source>
        <dbReference type="EMBL" id="RDH34702.1"/>
    </source>
</evidence>
<dbReference type="GeneID" id="38134045"/>
<organism evidence="1 2">
    <name type="scientific">Aspergillus welwitschiae</name>
    <dbReference type="NCBI Taxonomy" id="1341132"/>
    <lineage>
        <taxon>Eukaryota</taxon>
        <taxon>Fungi</taxon>
        <taxon>Dikarya</taxon>
        <taxon>Ascomycota</taxon>
        <taxon>Pezizomycotina</taxon>
        <taxon>Eurotiomycetes</taxon>
        <taxon>Eurotiomycetidae</taxon>
        <taxon>Eurotiales</taxon>
        <taxon>Aspergillaceae</taxon>
        <taxon>Aspergillus</taxon>
        <taxon>Aspergillus subgen. Circumdati</taxon>
    </lineage>
</organism>
<sequence length="104" mass="11323">MSGRNTIYFHAGAKSHRPLAWRSAHVREKAILNPHILRPAVLPLSPGFMHHKRVVVAVLQALAAVLLRPSTSEVNFYSNAVTSRFDESEISGTQSAGFSGGECL</sequence>
<accession>A0A3F3Q717</accession>
<proteinExistence type="predicted"/>
<dbReference type="RefSeq" id="XP_026627724.1">
    <property type="nucleotide sequence ID" value="XM_026765689.1"/>
</dbReference>
<gene>
    <name evidence="1" type="ORF">BDQ94DRAFT_140762</name>
</gene>
<reference evidence="1 2" key="1">
    <citation type="submission" date="2018-07" db="EMBL/GenBank/DDBJ databases">
        <title>The genomes of Aspergillus section Nigri reveals drivers in fungal speciation.</title>
        <authorList>
            <consortium name="DOE Joint Genome Institute"/>
            <person name="Vesth T.C."/>
            <person name="Nybo J."/>
            <person name="Theobald S."/>
            <person name="Brandl J."/>
            <person name="Frisvad J.C."/>
            <person name="Nielsen K.F."/>
            <person name="Lyhne E.K."/>
            <person name="Kogle M.E."/>
            <person name="Kuo A."/>
            <person name="Riley R."/>
            <person name="Clum A."/>
            <person name="Nolan M."/>
            <person name="Lipzen A."/>
            <person name="Salamov A."/>
            <person name="Henrissat B."/>
            <person name="Wiebenga A."/>
            <person name="De vries R.P."/>
            <person name="Grigoriev I.V."/>
            <person name="Mortensen U.H."/>
            <person name="Andersen M.R."/>
            <person name="Baker S.E."/>
        </authorList>
    </citation>
    <scope>NUCLEOTIDE SEQUENCE [LARGE SCALE GENOMIC DNA]</scope>
    <source>
        <strain evidence="1 2">CBS 139.54b</strain>
    </source>
</reference>
<name>A0A3F3Q717_9EURO</name>
<keyword evidence="2" id="KW-1185">Reference proteome</keyword>
<feature type="non-terminal residue" evidence="1">
    <location>
        <position position="104"/>
    </location>
</feature>
<dbReference type="EMBL" id="KZ852042">
    <property type="protein sequence ID" value="RDH34702.1"/>
    <property type="molecule type" value="Genomic_DNA"/>
</dbReference>
<protein>
    <submittedName>
        <fullName evidence="1">Uncharacterized protein</fullName>
    </submittedName>
</protein>
<evidence type="ECO:0000313" key="2">
    <source>
        <dbReference type="Proteomes" id="UP000253729"/>
    </source>
</evidence>